<dbReference type="GO" id="GO:0019752">
    <property type="term" value="P:carboxylic acid metabolic process"/>
    <property type="evidence" value="ECO:0007669"/>
    <property type="project" value="UniProtKB-ARBA"/>
</dbReference>
<evidence type="ECO:0000259" key="3">
    <source>
        <dbReference type="Pfam" id="PF01557"/>
    </source>
</evidence>
<dbReference type="Gene3D" id="3.90.850.10">
    <property type="entry name" value="Fumarylacetoacetase-like, C-terminal domain"/>
    <property type="match status" value="1"/>
</dbReference>
<keyword evidence="4" id="KW-0378">Hydrolase</keyword>
<evidence type="ECO:0000313" key="4">
    <source>
        <dbReference type="EMBL" id="QOY92116.1"/>
    </source>
</evidence>
<dbReference type="FunFam" id="3.90.850.10:FF:000002">
    <property type="entry name" value="2-hydroxyhepta-2,4-diene-1,7-dioate isomerase"/>
    <property type="match status" value="1"/>
</dbReference>
<dbReference type="KEGG" id="pfer:IRI77_23480"/>
<dbReference type="GO" id="GO:0016853">
    <property type="term" value="F:isomerase activity"/>
    <property type="evidence" value="ECO:0007669"/>
    <property type="project" value="UniProtKB-ARBA"/>
</dbReference>
<protein>
    <submittedName>
        <fullName evidence="4">Fumarylacetoacetate hydrolase family protein</fullName>
    </submittedName>
</protein>
<dbReference type="InterPro" id="IPR011234">
    <property type="entry name" value="Fumarylacetoacetase-like_C"/>
</dbReference>
<dbReference type="Pfam" id="PF01557">
    <property type="entry name" value="FAA_hydrolase"/>
    <property type="match status" value="1"/>
</dbReference>
<sequence>MSAPDSHPGVLRGILQDDQILLAEGRTLPLAQARLLPAVSPTKIVCVGRNYAEHAKELGNAVPTEPLIFMKPPSSLNGHLGAVVYPKISQLVSFEGEVGIIIGRRARRIKQEEADAYIAGYTIVNDMTARDLQKKDGQWTRGKGFDTFCPVGPCWVPREEIDFQSLRVTTRVNGEVKQDAPVTDMIFSVGAILQFVTEFMTLEPGDLIATGTPPGVGPVQPGDVIQVEVPGLGILENSIVAE</sequence>
<feature type="domain" description="Fumarylacetoacetase-like C-terminal" evidence="3">
    <location>
        <begin position="43"/>
        <end position="240"/>
    </location>
</feature>
<dbReference type="SUPFAM" id="SSF56529">
    <property type="entry name" value="FAH"/>
    <property type="match status" value="1"/>
</dbReference>
<comment type="similarity">
    <text evidence="1">Belongs to the FAH family.</text>
</comment>
<proteinExistence type="inferred from homology"/>
<keyword evidence="5" id="KW-1185">Reference proteome</keyword>
<organism evidence="4 5">
    <name type="scientific">Paludibaculum fermentans</name>
    <dbReference type="NCBI Taxonomy" id="1473598"/>
    <lineage>
        <taxon>Bacteria</taxon>
        <taxon>Pseudomonadati</taxon>
        <taxon>Acidobacteriota</taxon>
        <taxon>Terriglobia</taxon>
        <taxon>Bryobacterales</taxon>
        <taxon>Bryobacteraceae</taxon>
        <taxon>Paludibaculum</taxon>
    </lineage>
</organism>
<evidence type="ECO:0000256" key="2">
    <source>
        <dbReference type="ARBA" id="ARBA00022723"/>
    </source>
</evidence>
<dbReference type="EMBL" id="CP063849">
    <property type="protein sequence ID" value="QOY92116.1"/>
    <property type="molecule type" value="Genomic_DNA"/>
</dbReference>
<dbReference type="Proteomes" id="UP000593892">
    <property type="component" value="Chromosome"/>
</dbReference>
<name>A0A7S7NYG3_PALFE</name>
<keyword evidence="2" id="KW-0479">Metal-binding</keyword>
<dbReference type="GO" id="GO:0018773">
    <property type="term" value="F:acetylpyruvate hydrolase activity"/>
    <property type="evidence" value="ECO:0007669"/>
    <property type="project" value="TreeGrafter"/>
</dbReference>
<dbReference type="GO" id="GO:0046872">
    <property type="term" value="F:metal ion binding"/>
    <property type="evidence" value="ECO:0007669"/>
    <property type="project" value="UniProtKB-KW"/>
</dbReference>
<evidence type="ECO:0000256" key="1">
    <source>
        <dbReference type="ARBA" id="ARBA00010211"/>
    </source>
</evidence>
<dbReference type="AlphaFoldDB" id="A0A7S7NYG3"/>
<evidence type="ECO:0000313" key="5">
    <source>
        <dbReference type="Proteomes" id="UP000593892"/>
    </source>
</evidence>
<reference evidence="4 5" key="1">
    <citation type="submission" date="2020-10" db="EMBL/GenBank/DDBJ databases">
        <title>Complete genome sequence of Paludibaculum fermentans P105T, a facultatively anaerobic acidobacterium capable of dissimilatory Fe(III) reduction.</title>
        <authorList>
            <person name="Dedysh S.N."/>
            <person name="Beletsky A.V."/>
            <person name="Kulichevskaya I.S."/>
            <person name="Mardanov A.V."/>
            <person name="Ravin N.V."/>
        </authorList>
    </citation>
    <scope>NUCLEOTIDE SEQUENCE [LARGE SCALE GENOMIC DNA]</scope>
    <source>
        <strain evidence="4 5">P105</strain>
    </source>
</reference>
<accession>A0A7S7NYG3</accession>
<gene>
    <name evidence="4" type="ORF">IRI77_23480</name>
</gene>
<dbReference type="PANTHER" id="PTHR11820:SF7">
    <property type="entry name" value="ACYLPYRUVASE FAHD1, MITOCHONDRIAL"/>
    <property type="match status" value="1"/>
</dbReference>
<dbReference type="InterPro" id="IPR036663">
    <property type="entry name" value="Fumarylacetoacetase_C_sf"/>
</dbReference>
<dbReference type="PANTHER" id="PTHR11820">
    <property type="entry name" value="ACYLPYRUVASE"/>
    <property type="match status" value="1"/>
</dbReference>